<dbReference type="AlphaFoldDB" id="A0AAD3YF44"/>
<protein>
    <submittedName>
        <fullName evidence="2">Uncharacterized protein</fullName>
    </submittedName>
</protein>
<evidence type="ECO:0000313" key="3">
    <source>
        <dbReference type="Proteomes" id="UP001222932"/>
    </source>
</evidence>
<name>A0AAD3YF44_9TREE</name>
<comment type="caution">
    <text evidence="2">The sequence shown here is derived from an EMBL/GenBank/DDBJ whole genome shotgun (WGS) entry which is preliminary data.</text>
</comment>
<keyword evidence="3" id="KW-1185">Reference proteome</keyword>
<gene>
    <name evidence="2" type="ORF">CspeluHIS016_0900150</name>
</gene>
<accession>A0AAD3YF44</accession>
<dbReference type="EMBL" id="BTCM01000009">
    <property type="protein sequence ID" value="GMK59798.1"/>
    <property type="molecule type" value="Genomic_DNA"/>
</dbReference>
<feature type="region of interest" description="Disordered" evidence="1">
    <location>
        <begin position="1"/>
        <end position="32"/>
    </location>
</feature>
<reference evidence="2" key="1">
    <citation type="journal article" date="2023" name="BMC Genomics">
        <title>Chromosome-level genome assemblies of Cutaneotrichosporon spp. (Trichosporonales, Basidiomycota) reveal imbalanced evolution between nucleotide sequences and chromosome synteny.</title>
        <authorList>
            <person name="Kobayashi Y."/>
            <person name="Kayamori A."/>
            <person name="Aoki K."/>
            <person name="Shiwa Y."/>
            <person name="Matsutani M."/>
            <person name="Fujita N."/>
            <person name="Sugita T."/>
            <person name="Iwasaki W."/>
            <person name="Tanaka N."/>
            <person name="Takashima M."/>
        </authorList>
    </citation>
    <scope>NUCLEOTIDE SEQUENCE</scope>
    <source>
        <strain evidence="2">HIS016</strain>
    </source>
</reference>
<dbReference type="Proteomes" id="UP001222932">
    <property type="component" value="Unassembled WGS sequence"/>
</dbReference>
<organism evidence="2 3">
    <name type="scientific">Cutaneotrichosporon spelunceum</name>
    <dbReference type="NCBI Taxonomy" id="1672016"/>
    <lineage>
        <taxon>Eukaryota</taxon>
        <taxon>Fungi</taxon>
        <taxon>Dikarya</taxon>
        <taxon>Basidiomycota</taxon>
        <taxon>Agaricomycotina</taxon>
        <taxon>Tremellomycetes</taxon>
        <taxon>Trichosporonales</taxon>
        <taxon>Trichosporonaceae</taxon>
        <taxon>Cutaneotrichosporon</taxon>
    </lineage>
</organism>
<reference evidence="2" key="2">
    <citation type="submission" date="2023-06" db="EMBL/GenBank/DDBJ databases">
        <authorList>
            <person name="Kobayashi Y."/>
            <person name="Kayamori A."/>
            <person name="Aoki K."/>
            <person name="Shiwa Y."/>
            <person name="Fujita N."/>
            <person name="Sugita T."/>
            <person name="Iwasaki W."/>
            <person name="Tanaka N."/>
            <person name="Takashima M."/>
        </authorList>
    </citation>
    <scope>NUCLEOTIDE SEQUENCE</scope>
    <source>
        <strain evidence="2">HIS016</strain>
    </source>
</reference>
<evidence type="ECO:0000256" key="1">
    <source>
        <dbReference type="SAM" id="MobiDB-lite"/>
    </source>
</evidence>
<evidence type="ECO:0000313" key="2">
    <source>
        <dbReference type="EMBL" id="GMK59798.1"/>
    </source>
</evidence>
<sequence>MTDLTVITSSPPPPSYREECESMENDTLTHEEKSVLQQLDEALTPDEKSAPHYTASTSSTAFTSPVPQYEKACIHDTKLSCKGRALRVGLVALNPAVGIAVALCPHSRRRTCRTCGEVVLVPVKRAFC</sequence>
<proteinExistence type="predicted"/>